<organism evidence="1 2">
    <name type="scientific">Actinomyces johnsonii</name>
    <dbReference type="NCBI Taxonomy" id="544581"/>
    <lineage>
        <taxon>Bacteria</taxon>
        <taxon>Bacillati</taxon>
        <taxon>Actinomycetota</taxon>
        <taxon>Actinomycetes</taxon>
        <taxon>Actinomycetales</taxon>
        <taxon>Actinomycetaceae</taxon>
        <taxon>Actinomyces</taxon>
    </lineage>
</organism>
<dbReference type="EMBL" id="VICB01000022">
    <property type="protein sequence ID" value="TQD41802.1"/>
    <property type="molecule type" value="Genomic_DNA"/>
</dbReference>
<dbReference type="RefSeq" id="WP_141424967.1">
    <property type="nucleotide sequence ID" value="NZ_JASPFB010000014.1"/>
</dbReference>
<name>A0A508A7Q8_9ACTO</name>
<comment type="caution">
    <text evidence="1">The sequence shown here is derived from an EMBL/GenBank/DDBJ whole genome shotgun (WGS) entry which is preliminary data.</text>
</comment>
<gene>
    <name evidence="1" type="ORF">FK256_12465</name>
</gene>
<protein>
    <recommendedName>
        <fullName evidence="3">ImmA/IrrE family metallo-endopeptidase</fullName>
    </recommendedName>
</protein>
<accession>A0A508A7Q8</accession>
<dbReference type="Proteomes" id="UP000319010">
    <property type="component" value="Unassembled WGS sequence"/>
</dbReference>
<evidence type="ECO:0000313" key="2">
    <source>
        <dbReference type="Proteomes" id="UP000319010"/>
    </source>
</evidence>
<dbReference type="AlphaFoldDB" id="A0A508A7Q8"/>
<evidence type="ECO:0008006" key="3">
    <source>
        <dbReference type="Google" id="ProtNLM"/>
    </source>
</evidence>
<reference evidence="1 2" key="1">
    <citation type="submission" date="2019-06" db="EMBL/GenBank/DDBJ databases">
        <title>Draft genome sequence of Actinomyces johnsonii CCUG 34287T.</title>
        <authorList>
            <person name="Salva-Serra F."/>
            <person name="Cardew S."/>
            <person name="Moore E."/>
        </authorList>
    </citation>
    <scope>NUCLEOTIDE SEQUENCE [LARGE SCALE GENOMIC DNA]</scope>
    <source>
        <strain evidence="1 2">CCUG 34287</strain>
    </source>
</reference>
<evidence type="ECO:0000313" key="1">
    <source>
        <dbReference type="EMBL" id="TQD41802.1"/>
    </source>
</evidence>
<sequence length="145" mass="16088">MSHANCETPHTRRPWSTLLQAHPDTAVWPTSSLPSTVLGCTDGTSIWLTVEQTVAEARCTLAHELIHLERGHSTCQPPDVEADVAREAARRLIPIDELAAVLAQARNELETAEMLWVDVDTLRTRLAFLDDIERARVGLTRDLAC</sequence>
<proteinExistence type="predicted"/>